<accession>A0A0D7B9B3</accession>
<name>A0A0D7B9B3_9AGAR</name>
<dbReference type="Proteomes" id="UP000054007">
    <property type="component" value="Unassembled WGS sequence"/>
</dbReference>
<protein>
    <submittedName>
        <fullName evidence="1">Uncharacterized protein</fullName>
    </submittedName>
</protein>
<dbReference type="AlphaFoldDB" id="A0A0D7B9B3"/>
<dbReference type="EMBL" id="KN880565">
    <property type="protein sequence ID" value="KIY66131.1"/>
    <property type="molecule type" value="Genomic_DNA"/>
</dbReference>
<organism evidence="1 2">
    <name type="scientific">Cylindrobasidium torrendii FP15055 ss-10</name>
    <dbReference type="NCBI Taxonomy" id="1314674"/>
    <lineage>
        <taxon>Eukaryota</taxon>
        <taxon>Fungi</taxon>
        <taxon>Dikarya</taxon>
        <taxon>Basidiomycota</taxon>
        <taxon>Agaricomycotina</taxon>
        <taxon>Agaricomycetes</taxon>
        <taxon>Agaricomycetidae</taxon>
        <taxon>Agaricales</taxon>
        <taxon>Marasmiineae</taxon>
        <taxon>Physalacriaceae</taxon>
        <taxon>Cylindrobasidium</taxon>
    </lineage>
</organism>
<proteinExistence type="predicted"/>
<keyword evidence="2" id="KW-1185">Reference proteome</keyword>
<gene>
    <name evidence="1" type="ORF">CYLTODRAFT_491761</name>
</gene>
<reference evidence="1 2" key="1">
    <citation type="journal article" date="2015" name="Fungal Genet. Biol.">
        <title>Evolution of novel wood decay mechanisms in Agaricales revealed by the genome sequences of Fistulina hepatica and Cylindrobasidium torrendii.</title>
        <authorList>
            <person name="Floudas D."/>
            <person name="Held B.W."/>
            <person name="Riley R."/>
            <person name="Nagy L.G."/>
            <person name="Koehler G."/>
            <person name="Ransdell A.S."/>
            <person name="Younus H."/>
            <person name="Chow J."/>
            <person name="Chiniquy J."/>
            <person name="Lipzen A."/>
            <person name="Tritt A."/>
            <person name="Sun H."/>
            <person name="Haridas S."/>
            <person name="LaButti K."/>
            <person name="Ohm R.A."/>
            <person name="Kues U."/>
            <person name="Blanchette R.A."/>
            <person name="Grigoriev I.V."/>
            <person name="Minto R.E."/>
            <person name="Hibbett D.S."/>
        </authorList>
    </citation>
    <scope>NUCLEOTIDE SEQUENCE [LARGE SCALE GENOMIC DNA]</scope>
    <source>
        <strain evidence="1 2">FP15055 ss-10</strain>
    </source>
</reference>
<evidence type="ECO:0000313" key="1">
    <source>
        <dbReference type="EMBL" id="KIY66131.1"/>
    </source>
</evidence>
<evidence type="ECO:0000313" key="2">
    <source>
        <dbReference type="Proteomes" id="UP000054007"/>
    </source>
</evidence>
<sequence length="208" mass="23062">MVDQGQRTLCLTSSLAQVALCAARRSYSKTSGPTRSAHTSLTRLKPLQSYDSMLTVIFPVVTWSTPFTFVQGLAQRSEDTGNWTCAPNLKRLFLSFGPKYVTDAFSRPGTPIDKPMAEFVAARCLGDAAFDVHIEFQFGSGSSNDASVMRARLETTELYKRLVAIPGNIEFKVLHVLRPKHARRGHLIDRLMAEEDALVITTMFTTTV</sequence>